<proteinExistence type="predicted"/>
<organism evidence="1">
    <name type="scientific">freshwater metagenome</name>
    <dbReference type="NCBI Taxonomy" id="449393"/>
    <lineage>
        <taxon>unclassified sequences</taxon>
        <taxon>metagenomes</taxon>
        <taxon>ecological metagenomes</taxon>
    </lineage>
</organism>
<reference evidence="1" key="1">
    <citation type="submission" date="2020-05" db="EMBL/GenBank/DDBJ databases">
        <authorList>
            <person name="Chiriac C."/>
            <person name="Salcher M."/>
            <person name="Ghai R."/>
            <person name="Kavagutti S V."/>
        </authorList>
    </citation>
    <scope>NUCLEOTIDE SEQUENCE</scope>
</reference>
<evidence type="ECO:0000313" key="1">
    <source>
        <dbReference type="EMBL" id="CAB4731655.1"/>
    </source>
</evidence>
<name>A0A6J6SAR2_9ZZZZ</name>
<gene>
    <name evidence="1" type="ORF">UFOPK2683_01322</name>
</gene>
<sequence length="124" mass="12745">MSSLVKPRSASGLRQSPLISVSRGVSLDSDALAPTLEGVALERLRLRPPRRPRRLGDPDLGGVPADEVVESVLGSDELLGSASLLGVAGVGVAGEPSGNLSSVIRNSFTDITGHVCGWCSPIGF</sequence>
<accession>A0A6J6SAR2</accession>
<dbReference type="EMBL" id="CAEZYK010000093">
    <property type="protein sequence ID" value="CAB4731655.1"/>
    <property type="molecule type" value="Genomic_DNA"/>
</dbReference>
<dbReference type="AlphaFoldDB" id="A0A6J6SAR2"/>
<protein>
    <submittedName>
        <fullName evidence="1">Unannotated protein</fullName>
    </submittedName>
</protein>